<organism evidence="2 3">
    <name type="scientific">Planctobacterium marinum</name>
    <dbReference type="NCBI Taxonomy" id="1631968"/>
    <lineage>
        <taxon>Bacteria</taxon>
        <taxon>Pseudomonadati</taxon>
        <taxon>Pseudomonadota</taxon>
        <taxon>Gammaproteobacteria</taxon>
        <taxon>Alteromonadales</taxon>
        <taxon>Alteromonadaceae</taxon>
        <taxon>Planctobacterium</taxon>
    </lineage>
</organism>
<evidence type="ECO:0000256" key="1">
    <source>
        <dbReference type="SAM" id="Phobius"/>
    </source>
</evidence>
<protein>
    <submittedName>
        <fullName evidence="2">Uncharacterized protein</fullName>
    </submittedName>
</protein>
<reference evidence="2" key="1">
    <citation type="submission" date="2023-01" db="EMBL/GenBank/DDBJ databases">
        <title>Complete genome sequence of Planctobacterium marinum strain Dej080120_11.</title>
        <authorList>
            <person name="Ueki S."/>
            <person name="Maruyama F."/>
        </authorList>
    </citation>
    <scope>NUCLEOTIDE SEQUENCE</scope>
    <source>
        <strain evidence="2">Dej080120_11</strain>
    </source>
</reference>
<keyword evidence="1" id="KW-0472">Membrane</keyword>
<feature type="transmembrane region" description="Helical" evidence="1">
    <location>
        <begin position="72"/>
        <end position="90"/>
    </location>
</feature>
<accession>A0AA48HWS1</accession>
<feature type="transmembrane region" description="Helical" evidence="1">
    <location>
        <begin position="102"/>
        <end position="121"/>
    </location>
</feature>
<dbReference type="RefSeq" id="WP_338292036.1">
    <property type="nucleotide sequence ID" value="NZ_AP027272.1"/>
</dbReference>
<keyword evidence="1" id="KW-0812">Transmembrane</keyword>
<sequence>MAKTWDGVDRRTTSKKHDLFYRLSRVGNILSWILFVSGLVVLHYARPERISGVQRYWGVTGREEWNDALLPWLYGLFSLCILFSISMLLLRKYRSRRQNEKWASGLVFLIVIASAFVAWVYQAVA</sequence>
<dbReference type="KEGG" id="pmaw:MACH26_15310"/>
<keyword evidence="3" id="KW-1185">Reference proteome</keyword>
<keyword evidence="1" id="KW-1133">Transmembrane helix</keyword>
<dbReference type="AlphaFoldDB" id="A0AA48HWS1"/>
<evidence type="ECO:0000313" key="2">
    <source>
        <dbReference type="EMBL" id="BDX06010.1"/>
    </source>
</evidence>
<gene>
    <name evidence="2" type="ORF">MACH26_15310</name>
</gene>
<dbReference type="EMBL" id="AP027272">
    <property type="protein sequence ID" value="BDX06010.1"/>
    <property type="molecule type" value="Genomic_DNA"/>
</dbReference>
<name>A0AA48HWS1_9ALTE</name>
<feature type="transmembrane region" description="Helical" evidence="1">
    <location>
        <begin position="26"/>
        <end position="45"/>
    </location>
</feature>
<evidence type="ECO:0000313" key="3">
    <source>
        <dbReference type="Proteomes" id="UP001333710"/>
    </source>
</evidence>
<proteinExistence type="predicted"/>
<dbReference type="Proteomes" id="UP001333710">
    <property type="component" value="Chromosome"/>
</dbReference>